<dbReference type="PANTHER" id="PTHR21339">
    <property type="entry name" value="RADICAL S-ADENOSYL METHIONINE DOMAIN-CONTAINING PROTEIN 2"/>
    <property type="match status" value="1"/>
</dbReference>
<evidence type="ECO:0000256" key="4">
    <source>
        <dbReference type="ARBA" id="ARBA00022588"/>
    </source>
</evidence>
<evidence type="ECO:0000256" key="14">
    <source>
        <dbReference type="ARBA" id="ARBA00035038"/>
    </source>
</evidence>
<name>A0ABM4C8C2_HYDVU</name>
<dbReference type="SFLD" id="SFLDS00029">
    <property type="entry name" value="Radical_SAM"/>
    <property type="match status" value="1"/>
</dbReference>
<dbReference type="Proteomes" id="UP001652625">
    <property type="component" value="Chromosome 07"/>
</dbReference>
<evidence type="ECO:0000256" key="10">
    <source>
        <dbReference type="ARBA" id="ARBA00023014"/>
    </source>
</evidence>
<feature type="domain" description="Radical SAM core" evidence="17">
    <location>
        <begin position="76"/>
        <end position="297"/>
    </location>
</feature>
<comment type="cofactor">
    <cofactor evidence="1">
        <name>[4Fe-4S] cluster</name>
        <dbReference type="ChEBI" id="CHEBI:49883"/>
    </cofactor>
</comment>
<evidence type="ECO:0000256" key="7">
    <source>
        <dbReference type="ARBA" id="ARBA00022824"/>
    </source>
</evidence>
<dbReference type="SFLD" id="SFLDG01067">
    <property type="entry name" value="SPASM/twitch_domain_containing"/>
    <property type="match status" value="1"/>
</dbReference>
<evidence type="ECO:0000256" key="8">
    <source>
        <dbReference type="ARBA" id="ARBA00022859"/>
    </source>
</evidence>
<gene>
    <name evidence="19" type="primary">LOC136082455</name>
</gene>
<evidence type="ECO:0000256" key="2">
    <source>
        <dbReference type="ARBA" id="ARBA00004397"/>
    </source>
</evidence>
<evidence type="ECO:0000256" key="13">
    <source>
        <dbReference type="ARBA" id="ARBA00035008"/>
    </source>
</evidence>
<keyword evidence="5" id="KW-0949">S-adenosyl-L-methionine</keyword>
<evidence type="ECO:0000256" key="6">
    <source>
        <dbReference type="ARBA" id="ARBA00022723"/>
    </source>
</evidence>
<evidence type="ECO:0000256" key="3">
    <source>
        <dbReference type="ARBA" id="ARBA00022485"/>
    </source>
</evidence>
<comment type="subcellular location">
    <subcellularLocation>
        <location evidence="2">Endoplasmic reticulum membrane</location>
        <topology evidence="2">Peripheral membrane protein</topology>
        <orientation evidence="2">Cytoplasmic side</orientation>
    </subcellularLocation>
</comment>
<evidence type="ECO:0000256" key="16">
    <source>
        <dbReference type="ARBA" id="ARBA00035042"/>
    </source>
</evidence>
<evidence type="ECO:0000256" key="12">
    <source>
        <dbReference type="ARBA" id="ARBA00023136"/>
    </source>
</evidence>
<dbReference type="RefSeq" id="XP_065657870.1">
    <property type="nucleotide sequence ID" value="XM_065801798.1"/>
</dbReference>
<dbReference type="CDD" id="cd01335">
    <property type="entry name" value="Radical_SAM"/>
    <property type="match status" value="1"/>
</dbReference>
<evidence type="ECO:0000313" key="18">
    <source>
        <dbReference type="Proteomes" id="UP001652625"/>
    </source>
</evidence>
<accession>A0ABM4C8C2</accession>
<keyword evidence="12" id="KW-0472">Membrane</keyword>
<dbReference type="SMART" id="SM00729">
    <property type="entry name" value="Elp3"/>
    <property type="match status" value="1"/>
</dbReference>
<dbReference type="InterPro" id="IPR026372">
    <property type="entry name" value="RSAD2"/>
</dbReference>
<dbReference type="InterPro" id="IPR013785">
    <property type="entry name" value="Aldolase_TIM"/>
</dbReference>
<protein>
    <recommendedName>
        <fullName evidence="14">S-adenosylmethionine-dependent nucleotide dehydratase RSAD2</fullName>
    </recommendedName>
    <alternativeName>
        <fullName evidence="15">Radical S-adenosyl methionine domain-containing protein 2</fullName>
    </alternativeName>
    <alternativeName>
        <fullName evidence="16">Virus inhibitory protein, endoplasmic reticulum-associated, interferon-inducible</fullName>
    </alternativeName>
</protein>
<keyword evidence="4" id="KW-0399">Innate immunity</keyword>
<dbReference type="InterPro" id="IPR051196">
    <property type="entry name" value="RSAD2/Viperin_antiviral"/>
</dbReference>
<evidence type="ECO:0000256" key="11">
    <source>
        <dbReference type="ARBA" id="ARBA00023118"/>
    </source>
</evidence>
<evidence type="ECO:0000256" key="5">
    <source>
        <dbReference type="ARBA" id="ARBA00022691"/>
    </source>
</evidence>
<sequence length="371" mass="43374">MNKFFFTNLQKIFRVFLLMFLNVLNYSRQILKGTDREFENKVINSCIDENKSSEKKKSPGDTTFYEENTKENKNFDTYLRPLSVNYHFLRTCNYSCGFCFHTAKTSFVLPLDKAKYGLQLLVDNGMEKINFSGGEPFLYQGGRFLGELIRYCKDELKIKSVSVVTNGSKVTEQWMIKYGCYLDIMAVSCDSFNHDVNKKIGRCTKNGKNQFDILHQIRNWCREYNVMFKLNTVVNRFNFNEDMNEQVKKINPIRWKVFQCLAIEAENIGDTALRQVEPFLITDEEFNSFLARHKGIENLVPESNIAMRNSYLILDEYMRFLDNTGGSKTPSKSLLDVGVQNALNKSGFDEKMFFKRGGKYQWSKEDQILEW</sequence>
<evidence type="ECO:0000313" key="19">
    <source>
        <dbReference type="RefSeq" id="XP_065657870.1"/>
    </source>
</evidence>
<keyword evidence="9" id="KW-0408">Iron</keyword>
<keyword evidence="8" id="KW-0391">Immunity</keyword>
<keyword evidence="10" id="KW-0411">Iron-sulfur</keyword>
<dbReference type="PROSITE" id="PS51918">
    <property type="entry name" value="RADICAL_SAM"/>
    <property type="match status" value="1"/>
</dbReference>
<keyword evidence="3" id="KW-0004">4Fe-4S</keyword>
<evidence type="ECO:0000256" key="15">
    <source>
        <dbReference type="ARBA" id="ARBA00035040"/>
    </source>
</evidence>
<evidence type="ECO:0000256" key="9">
    <source>
        <dbReference type="ARBA" id="ARBA00023004"/>
    </source>
</evidence>
<dbReference type="SFLD" id="SFLDF00318">
    <property type="entry name" value="Viperin"/>
    <property type="match status" value="1"/>
</dbReference>
<dbReference type="Pfam" id="PF04055">
    <property type="entry name" value="Radical_SAM"/>
    <property type="match status" value="1"/>
</dbReference>
<dbReference type="SFLD" id="SFLDG01088">
    <property type="entry name" value="antiviral_proteins"/>
    <property type="match status" value="1"/>
</dbReference>
<keyword evidence="6" id="KW-0479">Metal-binding</keyword>
<reference evidence="19" key="1">
    <citation type="submission" date="2025-08" db="UniProtKB">
        <authorList>
            <consortium name="RefSeq"/>
        </authorList>
    </citation>
    <scope>IDENTIFICATION</scope>
</reference>
<keyword evidence="18" id="KW-1185">Reference proteome</keyword>
<dbReference type="GeneID" id="136082455"/>
<dbReference type="NCBIfam" id="NF038283">
    <property type="entry name" value="viperin_w_prok"/>
    <property type="match status" value="1"/>
</dbReference>
<dbReference type="SUPFAM" id="SSF102114">
    <property type="entry name" value="Radical SAM enzymes"/>
    <property type="match status" value="1"/>
</dbReference>
<keyword evidence="11" id="KW-0051">Antiviral defense</keyword>
<dbReference type="InterPro" id="IPR058240">
    <property type="entry name" value="rSAM_sf"/>
</dbReference>
<evidence type="ECO:0000256" key="1">
    <source>
        <dbReference type="ARBA" id="ARBA00001966"/>
    </source>
</evidence>
<proteinExistence type="inferred from homology"/>
<dbReference type="PANTHER" id="PTHR21339:SF0">
    <property type="entry name" value="S-ADENOSYLMETHIONINE-DEPENDENT NUCLEOTIDE DEHYDRATASE RSAD2"/>
    <property type="match status" value="1"/>
</dbReference>
<organism evidence="18 19">
    <name type="scientific">Hydra vulgaris</name>
    <name type="common">Hydra</name>
    <name type="synonym">Hydra attenuata</name>
    <dbReference type="NCBI Taxonomy" id="6087"/>
    <lineage>
        <taxon>Eukaryota</taxon>
        <taxon>Metazoa</taxon>
        <taxon>Cnidaria</taxon>
        <taxon>Hydrozoa</taxon>
        <taxon>Hydroidolina</taxon>
        <taxon>Anthoathecata</taxon>
        <taxon>Aplanulata</taxon>
        <taxon>Hydridae</taxon>
        <taxon>Hydra</taxon>
    </lineage>
</organism>
<keyword evidence="7" id="KW-0256">Endoplasmic reticulum</keyword>
<comment type="similarity">
    <text evidence="13">Belongs to the radical SAM superfamily. RSAD2 family.</text>
</comment>
<dbReference type="NCBIfam" id="TIGR04278">
    <property type="entry name" value="viperin"/>
    <property type="match status" value="1"/>
</dbReference>
<dbReference type="InterPro" id="IPR007197">
    <property type="entry name" value="rSAM"/>
</dbReference>
<dbReference type="InterPro" id="IPR006638">
    <property type="entry name" value="Elp3/MiaA/NifB-like_rSAM"/>
</dbReference>
<dbReference type="Gene3D" id="3.20.20.70">
    <property type="entry name" value="Aldolase class I"/>
    <property type="match status" value="1"/>
</dbReference>
<evidence type="ECO:0000259" key="17">
    <source>
        <dbReference type="PROSITE" id="PS51918"/>
    </source>
</evidence>